<feature type="domain" description="Fe2OG dioxygenase" evidence="3">
    <location>
        <begin position="197"/>
        <end position="302"/>
    </location>
</feature>
<dbReference type="InterPro" id="IPR005123">
    <property type="entry name" value="Oxoglu/Fe-dep_dioxygenase_dom"/>
</dbReference>
<dbReference type="AlphaFoldDB" id="A0A319ECE7"/>
<comment type="similarity">
    <text evidence="1 2">Belongs to the iron/ascorbate-dependent oxidoreductase family.</text>
</comment>
<dbReference type="Pfam" id="PF03171">
    <property type="entry name" value="2OG-FeII_Oxy"/>
    <property type="match status" value="1"/>
</dbReference>
<organism evidence="4 5">
    <name type="scientific">Aspergillus ellipticus CBS 707.79</name>
    <dbReference type="NCBI Taxonomy" id="1448320"/>
    <lineage>
        <taxon>Eukaryota</taxon>
        <taxon>Fungi</taxon>
        <taxon>Dikarya</taxon>
        <taxon>Ascomycota</taxon>
        <taxon>Pezizomycotina</taxon>
        <taxon>Eurotiomycetes</taxon>
        <taxon>Eurotiomycetidae</taxon>
        <taxon>Eurotiales</taxon>
        <taxon>Aspergillaceae</taxon>
        <taxon>Aspergillus</taxon>
        <taxon>Aspergillus subgen. Circumdati</taxon>
    </lineage>
</organism>
<dbReference type="InterPro" id="IPR044861">
    <property type="entry name" value="IPNS-like_FE2OG_OXY"/>
</dbReference>
<evidence type="ECO:0000313" key="5">
    <source>
        <dbReference type="Proteomes" id="UP000247810"/>
    </source>
</evidence>
<dbReference type="Proteomes" id="UP000247810">
    <property type="component" value="Unassembled WGS sequence"/>
</dbReference>
<proteinExistence type="inferred from homology"/>
<keyword evidence="5" id="KW-1185">Reference proteome</keyword>
<dbReference type="GO" id="GO:0016491">
    <property type="term" value="F:oxidoreductase activity"/>
    <property type="evidence" value="ECO:0007669"/>
    <property type="project" value="UniProtKB-KW"/>
</dbReference>
<dbReference type="PANTHER" id="PTHR47990">
    <property type="entry name" value="2-OXOGLUTARATE (2OG) AND FE(II)-DEPENDENT OXYGENASE SUPERFAMILY PROTEIN-RELATED"/>
    <property type="match status" value="1"/>
</dbReference>
<keyword evidence="2" id="KW-0408">Iron</keyword>
<evidence type="ECO:0000259" key="3">
    <source>
        <dbReference type="PROSITE" id="PS51471"/>
    </source>
</evidence>
<keyword evidence="2" id="KW-0560">Oxidoreductase</keyword>
<accession>A0A319ECE7</accession>
<dbReference type="SUPFAM" id="SSF51197">
    <property type="entry name" value="Clavaminate synthase-like"/>
    <property type="match status" value="1"/>
</dbReference>
<dbReference type="InterPro" id="IPR050231">
    <property type="entry name" value="Iron_ascorbate_oxido_reductase"/>
</dbReference>
<reference evidence="4 5" key="1">
    <citation type="submission" date="2018-02" db="EMBL/GenBank/DDBJ databases">
        <title>The genomes of Aspergillus section Nigri reveals drivers in fungal speciation.</title>
        <authorList>
            <consortium name="DOE Joint Genome Institute"/>
            <person name="Vesth T.C."/>
            <person name="Nybo J."/>
            <person name="Theobald S."/>
            <person name="Brandl J."/>
            <person name="Frisvad J.C."/>
            <person name="Nielsen K.F."/>
            <person name="Lyhne E.K."/>
            <person name="Kogle M.E."/>
            <person name="Kuo A."/>
            <person name="Riley R."/>
            <person name="Clum A."/>
            <person name="Nolan M."/>
            <person name="Lipzen A."/>
            <person name="Salamov A."/>
            <person name="Henrissat B."/>
            <person name="Wiebenga A."/>
            <person name="De vries R.P."/>
            <person name="Grigoriev I.V."/>
            <person name="Mortensen U.H."/>
            <person name="Andersen M.R."/>
            <person name="Baker S.E."/>
        </authorList>
    </citation>
    <scope>NUCLEOTIDE SEQUENCE [LARGE SCALE GENOMIC DNA]</scope>
    <source>
        <strain evidence="4 5">CBS 707.79</strain>
    </source>
</reference>
<dbReference type="PROSITE" id="PS51471">
    <property type="entry name" value="FE2OG_OXY"/>
    <property type="match status" value="1"/>
</dbReference>
<dbReference type="GO" id="GO:0044283">
    <property type="term" value="P:small molecule biosynthetic process"/>
    <property type="evidence" value="ECO:0007669"/>
    <property type="project" value="UniProtKB-ARBA"/>
</dbReference>
<dbReference type="OrthoDB" id="288590at2759"/>
<dbReference type="EMBL" id="KZ825811">
    <property type="protein sequence ID" value="PYH98448.1"/>
    <property type="molecule type" value="Genomic_DNA"/>
</dbReference>
<evidence type="ECO:0000256" key="1">
    <source>
        <dbReference type="ARBA" id="ARBA00008056"/>
    </source>
</evidence>
<dbReference type="VEuPathDB" id="FungiDB:BO71DRAFT_344913"/>
<dbReference type="Gene3D" id="2.60.120.330">
    <property type="entry name" value="B-lactam Antibiotic, Isopenicillin N Synthase, Chain"/>
    <property type="match status" value="1"/>
</dbReference>
<protein>
    <submittedName>
        <fullName evidence="4">Clavaminate synthase-like protein</fullName>
    </submittedName>
</protein>
<sequence length="350" mass="39118">MAFCDLSAPKAEFDHIPIIDLATLRSPLLKERQQLAKEIHKACTQVGFFYIKNHGISEELTTGLHNAAQQFFSLPADRKREVYIGKSKKYRGFIPLNSEQPTGTDLSAPDPTSPGAFSEAFDIGYELAADPLRSPDDVLPADTFGLYGDNQWPSDDVVPGFRETYMRYFAEALTLCRAMIRIFALALELPEDFFDPMVNYPGATSRMLHYPPQEAVGEARIGLGEHTDYECFTLLLQDKVPALQVLNARGEWILAPPIPGTLVVNIADCLSIWTNKTFKSTIHRVTNLTGQERYTIPFFFGVDYDTTVSVLPSCISPDRPACKPSFKAGEWVHHQLATAYPGYEETVAER</sequence>
<dbReference type="STRING" id="1448320.A0A319ECE7"/>
<dbReference type="Pfam" id="PF14226">
    <property type="entry name" value="DIOX_N"/>
    <property type="match status" value="1"/>
</dbReference>
<evidence type="ECO:0000256" key="2">
    <source>
        <dbReference type="RuleBase" id="RU003682"/>
    </source>
</evidence>
<keyword evidence="2" id="KW-0479">Metal-binding</keyword>
<dbReference type="PRINTS" id="PR00682">
    <property type="entry name" value="IPNSYNTHASE"/>
</dbReference>
<gene>
    <name evidence="4" type="ORF">BO71DRAFT_344913</name>
</gene>
<dbReference type="InterPro" id="IPR026992">
    <property type="entry name" value="DIOX_N"/>
</dbReference>
<name>A0A319ECE7_9EURO</name>
<dbReference type="GO" id="GO:0046872">
    <property type="term" value="F:metal ion binding"/>
    <property type="evidence" value="ECO:0007669"/>
    <property type="project" value="UniProtKB-KW"/>
</dbReference>
<evidence type="ECO:0000313" key="4">
    <source>
        <dbReference type="EMBL" id="PYH98448.1"/>
    </source>
</evidence>
<dbReference type="InterPro" id="IPR027443">
    <property type="entry name" value="IPNS-like_sf"/>
</dbReference>